<proteinExistence type="predicted"/>
<evidence type="ECO:0000313" key="2">
    <source>
        <dbReference type="EMBL" id="NDL56318.1"/>
    </source>
</evidence>
<name>A0A7K3M1K8_9ACTN</name>
<feature type="transmembrane region" description="Helical" evidence="1">
    <location>
        <begin position="179"/>
        <end position="200"/>
    </location>
</feature>
<accession>A0A7K3M1K8</accession>
<dbReference type="Proteomes" id="UP000460435">
    <property type="component" value="Unassembled WGS sequence"/>
</dbReference>
<keyword evidence="1" id="KW-1133">Transmembrane helix</keyword>
<evidence type="ECO:0008006" key="4">
    <source>
        <dbReference type="Google" id="ProtNLM"/>
    </source>
</evidence>
<dbReference type="RefSeq" id="WP_162448923.1">
    <property type="nucleotide sequence ID" value="NZ_WLZY01000001.1"/>
</dbReference>
<keyword evidence="3" id="KW-1185">Reference proteome</keyword>
<keyword evidence="1" id="KW-0812">Transmembrane</keyword>
<dbReference type="AlphaFoldDB" id="A0A7K3M1K8"/>
<sequence>MTISSRSDELLIRPCTKQYKKMVAAAPLFLIVPAVALVVREGLPAFALLVATVLSCVVIMYFYFRGVYVVLTPTEVGRSGFTSRRKMWPRTDVAAIVVGHIYLSIVDSRSAENVFLLDRAGRTIIRLRSTHWAQEDRDALVARLGIAPVVHPDLVNPPEFAKVYPKALPWYERLSFAKMVLLTFGFVILLFVVIALVVAMTL</sequence>
<reference evidence="2 3" key="1">
    <citation type="submission" date="2019-11" db="EMBL/GenBank/DDBJ databases">
        <authorList>
            <person name="Li X.-J."/>
            <person name="Feng X.-M."/>
        </authorList>
    </citation>
    <scope>NUCLEOTIDE SEQUENCE [LARGE SCALE GENOMIC DNA]</scope>
    <source>
        <strain evidence="2 3">XMNu-373</strain>
    </source>
</reference>
<evidence type="ECO:0000313" key="3">
    <source>
        <dbReference type="Proteomes" id="UP000460435"/>
    </source>
</evidence>
<organism evidence="2 3">
    <name type="scientific">Phytoactinopolyspora mesophila</name>
    <dbReference type="NCBI Taxonomy" id="2650750"/>
    <lineage>
        <taxon>Bacteria</taxon>
        <taxon>Bacillati</taxon>
        <taxon>Actinomycetota</taxon>
        <taxon>Actinomycetes</taxon>
        <taxon>Jiangellales</taxon>
        <taxon>Jiangellaceae</taxon>
        <taxon>Phytoactinopolyspora</taxon>
    </lineage>
</organism>
<evidence type="ECO:0000256" key="1">
    <source>
        <dbReference type="SAM" id="Phobius"/>
    </source>
</evidence>
<protein>
    <recommendedName>
        <fullName evidence="4">PH domain-containing protein</fullName>
    </recommendedName>
</protein>
<gene>
    <name evidence="2" type="ORF">F7O44_04450</name>
</gene>
<feature type="transmembrane region" description="Helical" evidence="1">
    <location>
        <begin position="45"/>
        <end position="64"/>
    </location>
</feature>
<keyword evidence="1" id="KW-0472">Membrane</keyword>
<feature type="transmembrane region" description="Helical" evidence="1">
    <location>
        <begin position="21"/>
        <end position="39"/>
    </location>
</feature>
<dbReference type="EMBL" id="WLZY01000001">
    <property type="protein sequence ID" value="NDL56318.1"/>
    <property type="molecule type" value="Genomic_DNA"/>
</dbReference>
<comment type="caution">
    <text evidence="2">The sequence shown here is derived from an EMBL/GenBank/DDBJ whole genome shotgun (WGS) entry which is preliminary data.</text>
</comment>